<dbReference type="InterPro" id="IPR050216">
    <property type="entry name" value="LRR_domain-containing"/>
</dbReference>
<dbReference type="Gene3D" id="3.80.10.10">
    <property type="entry name" value="Ribonuclease Inhibitor"/>
    <property type="match status" value="1"/>
</dbReference>
<evidence type="ECO:0000256" key="2">
    <source>
        <dbReference type="ARBA" id="ARBA00022614"/>
    </source>
</evidence>
<name>A0A8C6W3K7_NANGA</name>
<evidence type="ECO:0000256" key="7">
    <source>
        <dbReference type="ARBA" id="ARBA00049732"/>
    </source>
</evidence>
<reference evidence="9" key="1">
    <citation type="submission" date="2025-08" db="UniProtKB">
        <authorList>
            <consortium name="Ensembl"/>
        </authorList>
    </citation>
    <scope>IDENTIFICATION</scope>
</reference>
<dbReference type="SMART" id="SM00369">
    <property type="entry name" value="LRR_TYP"/>
    <property type="match status" value="3"/>
</dbReference>
<dbReference type="InterPro" id="IPR003591">
    <property type="entry name" value="Leu-rich_rpt_typical-subtyp"/>
</dbReference>
<evidence type="ECO:0000313" key="9">
    <source>
        <dbReference type="Ensembl" id="ENSNGAP00000004883.1"/>
    </source>
</evidence>
<evidence type="ECO:0000256" key="1">
    <source>
        <dbReference type="ARBA" id="ARBA00022490"/>
    </source>
</evidence>
<reference evidence="9" key="2">
    <citation type="submission" date="2025-09" db="UniProtKB">
        <authorList>
            <consortium name="Ensembl"/>
        </authorList>
    </citation>
    <scope>IDENTIFICATION</scope>
</reference>
<dbReference type="AlphaFoldDB" id="A0A8C6W3K7"/>
<dbReference type="PANTHER" id="PTHR48051:SF2">
    <property type="entry name" value="LEUCINE RICH REPEAT CONTAINING 39"/>
    <property type="match status" value="1"/>
</dbReference>
<dbReference type="Pfam" id="PF00560">
    <property type="entry name" value="LRR_1"/>
    <property type="match status" value="1"/>
</dbReference>
<dbReference type="GeneTree" id="ENSGT00940000158998"/>
<protein>
    <recommendedName>
        <fullName evidence="7">Leucine-rich repeat-containing protein 39</fullName>
    </recommendedName>
    <alternativeName>
        <fullName evidence="8">Myosin-interacting M-band-associated stress-responsive protein</fullName>
    </alternativeName>
</protein>
<dbReference type="PANTHER" id="PTHR48051">
    <property type="match status" value="1"/>
</dbReference>
<dbReference type="Proteomes" id="UP000694381">
    <property type="component" value="Unassembled WGS sequence"/>
</dbReference>
<dbReference type="SUPFAM" id="SSF52058">
    <property type="entry name" value="L domain-like"/>
    <property type="match status" value="1"/>
</dbReference>
<dbReference type="GO" id="GO:0031430">
    <property type="term" value="C:M band"/>
    <property type="evidence" value="ECO:0007669"/>
    <property type="project" value="UniProtKB-SubCell"/>
</dbReference>
<keyword evidence="10" id="KW-1185">Reference proteome</keyword>
<evidence type="ECO:0000256" key="5">
    <source>
        <dbReference type="ARBA" id="ARBA00037833"/>
    </source>
</evidence>
<dbReference type="Ensembl" id="ENSNGAT00000008186.1">
    <property type="protein sequence ID" value="ENSNGAP00000004883.1"/>
    <property type="gene ID" value="ENSNGAG00000006730.1"/>
</dbReference>
<evidence type="ECO:0000256" key="4">
    <source>
        <dbReference type="ARBA" id="ARBA00023179"/>
    </source>
</evidence>
<keyword evidence="1" id="KW-0963">Cytoplasm</keyword>
<keyword evidence="4" id="KW-0514">Muscle protein</keyword>
<gene>
    <name evidence="9" type="primary">Lrrc39</name>
</gene>
<dbReference type="InterPro" id="IPR001611">
    <property type="entry name" value="Leu-rich_rpt"/>
</dbReference>
<proteinExistence type="predicted"/>
<keyword evidence="3" id="KW-0677">Repeat</keyword>
<evidence type="ECO:0000256" key="6">
    <source>
        <dbReference type="ARBA" id="ARBA00049587"/>
    </source>
</evidence>
<dbReference type="InterPro" id="IPR032675">
    <property type="entry name" value="LRR_dom_sf"/>
</dbReference>
<keyword evidence="2" id="KW-0433">Leucine-rich repeat</keyword>
<comment type="subcellular location">
    <subcellularLocation>
        <location evidence="5">Cytoplasm</location>
        <location evidence="5">Myofibril</location>
        <location evidence="5">Sarcomere</location>
        <location evidence="5">M line</location>
    </subcellularLocation>
</comment>
<evidence type="ECO:0000256" key="3">
    <source>
        <dbReference type="ARBA" id="ARBA00022737"/>
    </source>
</evidence>
<evidence type="ECO:0000256" key="8">
    <source>
        <dbReference type="ARBA" id="ARBA00049815"/>
    </source>
</evidence>
<dbReference type="OMA" id="IPRGIXL"/>
<evidence type="ECO:0000313" key="10">
    <source>
        <dbReference type="Proteomes" id="UP000694381"/>
    </source>
</evidence>
<dbReference type="PROSITE" id="PS51450">
    <property type="entry name" value="LRR"/>
    <property type="match status" value="2"/>
</dbReference>
<sequence>MTENAVCTGAVNAVKEVWEERIKKHNEDVKREKEFQHKLVRIWEERVNLTKLREKVIREDGRVILKIEKEEWKTLPSSLLKLNQLQEWQLHRTGLLKIPEFIGRFQNLIVLDLSRNMISEIPQGIMHSLHTLWLQRNELTCLPNTISNMRNLGTLVLSNNKLQDIPGCMAGMASLRFVNFRDNPLRLEITLPPCENTDAEEQELFGLQFMHAYIQESQKTDDQVKSLTTLPISINSNGYNS</sequence>
<organism evidence="9 10">
    <name type="scientific">Nannospalax galili</name>
    <name type="common">Northern Israeli blind subterranean mole rat</name>
    <name type="synonym">Spalax galili</name>
    <dbReference type="NCBI Taxonomy" id="1026970"/>
    <lineage>
        <taxon>Eukaryota</taxon>
        <taxon>Metazoa</taxon>
        <taxon>Chordata</taxon>
        <taxon>Craniata</taxon>
        <taxon>Vertebrata</taxon>
        <taxon>Euteleostomi</taxon>
        <taxon>Mammalia</taxon>
        <taxon>Eutheria</taxon>
        <taxon>Euarchontoglires</taxon>
        <taxon>Glires</taxon>
        <taxon>Rodentia</taxon>
        <taxon>Myomorpha</taxon>
        <taxon>Muroidea</taxon>
        <taxon>Spalacidae</taxon>
        <taxon>Spalacinae</taxon>
        <taxon>Nannospalax</taxon>
    </lineage>
</organism>
<comment type="function">
    <text evidence="6">Component of the sarcomeric M-band which plays a role in myocyte response to biomechanical stress. May regulate expression of other M-band proteins via an SRF-dependent pathway. Important for normal contractile function in heart.</text>
</comment>
<dbReference type="Pfam" id="PF13855">
    <property type="entry name" value="LRR_8"/>
    <property type="match status" value="1"/>
</dbReference>
<accession>A0A8C6W3K7</accession>